<sequence>MNRDGGTTGHDRESPPGPGRHGARAADRALDGLLAAAHRRVGIAVHDRIMGQGGPPELRDPDLALDRMLATTYRQTELAVTTRLDRETRAAAGEPRAAQEPGAPVDGALMRRPAAVRLKYRLEALRIAHSFGPVGLLDSLRAALREARRLAELLETGTAPAGARDAVRHLDARLAQVRLPPAPRRRASPVIGSDYLAAVEDLLAPGAEQLVRAVRDVRLLFGEELVPCLVGDTRTHAARETDGAGDGTAVPGYPLGADVVAQDLVDDLADAHDQAVSLCRAINDVERACTDFVGADLRAARLDGVQLEGIRWDAATAWPAEWEPLIRRASLPVGGERGVLVVAAEPYDSVVSADA</sequence>
<evidence type="ECO:0000313" key="3">
    <source>
        <dbReference type="Proteomes" id="UP000316806"/>
    </source>
</evidence>
<feature type="compositionally biased region" description="Basic and acidic residues" evidence="1">
    <location>
        <begin position="1"/>
        <end position="14"/>
    </location>
</feature>
<accession>A0A516RJ16</accession>
<dbReference type="AlphaFoldDB" id="A0A516RJ16"/>
<name>A0A516RJ16_STRST</name>
<feature type="region of interest" description="Disordered" evidence="1">
    <location>
        <begin position="1"/>
        <end position="24"/>
    </location>
</feature>
<protein>
    <submittedName>
        <fullName evidence="2">Uncharacterized protein</fullName>
    </submittedName>
</protein>
<dbReference type="RefSeq" id="WP_144322860.1">
    <property type="nucleotide sequence ID" value="NZ_CP040916.1"/>
</dbReference>
<reference evidence="2 3" key="1">
    <citation type="journal article" date="2019" name="J. Ind. Microbiol. Biotechnol.">
        <title>The complete genomic sequence of Streptomyces spectabilis NRRL-2792 and identification of secondary metabolite biosynthetic gene clusters.</title>
        <authorList>
            <person name="Sinha A."/>
            <person name="Phillips-Salemka S."/>
            <person name="Niraula T.A."/>
            <person name="Short K.A."/>
            <person name="Niraula N.P."/>
        </authorList>
    </citation>
    <scope>NUCLEOTIDE SEQUENCE [LARGE SCALE GENOMIC DNA]</scope>
    <source>
        <strain evidence="2 3">NRRL 2792</strain>
    </source>
</reference>
<evidence type="ECO:0000256" key="1">
    <source>
        <dbReference type="SAM" id="MobiDB-lite"/>
    </source>
</evidence>
<organism evidence="2 3">
    <name type="scientific">Streptomyces spectabilis</name>
    <dbReference type="NCBI Taxonomy" id="68270"/>
    <lineage>
        <taxon>Bacteria</taxon>
        <taxon>Bacillati</taxon>
        <taxon>Actinomycetota</taxon>
        <taxon>Actinomycetes</taxon>
        <taxon>Kitasatosporales</taxon>
        <taxon>Streptomycetaceae</taxon>
        <taxon>Streptomyces</taxon>
    </lineage>
</organism>
<evidence type="ECO:0000313" key="2">
    <source>
        <dbReference type="EMBL" id="QDQ15658.1"/>
    </source>
</evidence>
<dbReference type="Proteomes" id="UP000316806">
    <property type="component" value="Chromosome"/>
</dbReference>
<gene>
    <name evidence="2" type="ORF">FH965_38135</name>
</gene>
<dbReference type="EMBL" id="CP040916">
    <property type="protein sequence ID" value="QDQ15658.1"/>
    <property type="molecule type" value="Genomic_DNA"/>
</dbReference>
<proteinExistence type="predicted"/>